<keyword evidence="3 11" id="KW-1134">Transmembrane beta strand</keyword>
<comment type="caution">
    <text evidence="16">The sequence shown here is derived from an EMBL/GenBank/DDBJ whole genome shotgun (WGS) entry which is preliminary data.</text>
</comment>
<keyword evidence="13" id="KW-0732">Signal</keyword>
<evidence type="ECO:0000256" key="7">
    <source>
        <dbReference type="ARBA" id="ARBA00023065"/>
    </source>
</evidence>
<sequence>MPKLLPLNPNMSLNPGIGALCLALPALSFAQQQEPATDAAAQLPEVVVTVERSESLLRKTPVSVGVVDQSTLESRGVRQLNDLVGVVAGVAVPNGSSNMPQAVGIRGVGVSMPAMSQAVGIYVDDVPLIRGYATALWDLPDMQRIEVLRGPQGTLYGQNSSAGAVKLISLDPSAVSSAWVSASIGNYGAKEAHGYATGAITGTPLTASFAFSTLHNDGFGRNETLDKGVNKLDATQFRAKLGWALAPGLSAVLAVDGLLDRSDNNAANYPLNHPDAAPRVLFNAVDTAAFRREAGGLNLRIVDQLDDGLVFRSITGLRSYRDDPSSGGFGGLEVERYGLQQVVDQQAFSQELQWQKQSRELSWTAGAMLVADRFLFDRFAEPLPIGATTPSRTEALTHLRTTDFGLYGQAHYALSDRTALTGGLRAYTTRQTGSNDYWAVDADYQHTRQIYSAPDLATRKSGLLPRIGIDHQATPDLFLYASIAQGAKFGGFNRAAASLRAAEYVSNPEKVRTYEVGAKTRAWEGRLEANVAVFLNDYRDYLATLTNTTIGGVLVTDGVLMNAGHAKTYGVDLDLSAKLGLNTQATLSLELLRSRFETFENPTGAVSGDFVGNELPNAPHASLGASLQHLLPLPRGDALSFNVSAQYISPQYADVANTELLKLPTQTYLNLSSAYLSIDRRWSLSLRIKNLTNRTYLLLRNRIPSVGVDAAYYNPPRTVLLTARYDY</sequence>
<evidence type="ECO:0000256" key="6">
    <source>
        <dbReference type="ARBA" id="ARBA00023004"/>
    </source>
</evidence>
<keyword evidence="16" id="KW-0675">Receptor</keyword>
<evidence type="ECO:0000256" key="2">
    <source>
        <dbReference type="ARBA" id="ARBA00022448"/>
    </source>
</evidence>
<evidence type="ECO:0000256" key="11">
    <source>
        <dbReference type="PROSITE-ProRule" id="PRU01360"/>
    </source>
</evidence>
<keyword evidence="10 11" id="KW-0998">Cell outer membrane</keyword>
<comment type="similarity">
    <text evidence="11 12">Belongs to the TonB-dependent receptor family.</text>
</comment>
<evidence type="ECO:0000256" key="9">
    <source>
        <dbReference type="ARBA" id="ARBA00023136"/>
    </source>
</evidence>
<evidence type="ECO:0000256" key="5">
    <source>
        <dbReference type="ARBA" id="ARBA00022692"/>
    </source>
</evidence>
<dbReference type="Gene3D" id="2.40.170.20">
    <property type="entry name" value="TonB-dependent receptor, beta-barrel domain"/>
    <property type="match status" value="1"/>
</dbReference>
<keyword evidence="7" id="KW-0406">Ion transport</keyword>
<keyword evidence="5 11" id="KW-0812">Transmembrane</keyword>
<dbReference type="PANTHER" id="PTHR32552:SF81">
    <property type="entry name" value="TONB-DEPENDENT OUTER MEMBRANE RECEPTOR"/>
    <property type="match status" value="1"/>
</dbReference>
<evidence type="ECO:0000256" key="4">
    <source>
        <dbReference type="ARBA" id="ARBA00022496"/>
    </source>
</evidence>
<comment type="subcellular location">
    <subcellularLocation>
        <location evidence="1 11">Cell outer membrane</location>
        <topology evidence="1 11">Multi-pass membrane protein</topology>
    </subcellularLocation>
</comment>
<feature type="domain" description="TonB-dependent receptor-like beta-barrel" evidence="14">
    <location>
        <begin position="282"/>
        <end position="691"/>
    </location>
</feature>
<evidence type="ECO:0000256" key="10">
    <source>
        <dbReference type="ARBA" id="ARBA00023237"/>
    </source>
</evidence>
<dbReference type="InterPro" id="IPR036942">
    <property type="entry name" value="Beta-barrel_TonB_sf"/>
</dbReference>
<dbReference type="Pfam" id="PF07715">
    <property type="entry name" value="Plug"/>
    <property type="match status" value="1"/>
</dbReference>
<dbReference type="Pfam" id="PF00593">
    <property type="entry name" value="TonB_dep_Rec_b-barrel"/>
    <property type="match status" value="1"/>
</dbReference>
<protein>
    <submittedName>
        <fullName evidence="16">TonB-dependent receptor</fullName>
    </submittedName>
</protein>
<evidence type="ECO:0000256" key="12">
    <source>
        <dbReference type="RuleBase" id="RU003357"/>
    </source>
</evidence>
<dbReference type="Proteomes" id="UP001285263">
    <property type="component" value="Unassembled WGS sequence"/>
</dbReference>
<proteinExistence type="inferred from homology"/>
<evidence type="ECO:0000313" key="17">
    <source>
        <dbReference type="Proteomes" id="UP001285263"/>
    </source>
</evidence>
<accession>A0ABU5DJS5</accession>
<keyword evidence="6" id="KW-0408">Iron</keyword>
<gene>
    <name evidence="16" type="ORF">SNE35_17840</name>
</gene>
<reference evidence="16 17" key="1">
    <citation type="submission" date="2023-11" db="EMBL/GenBank/DDBJ databases">
        <title>Paucibacter sp. nov., isolated from fresh soil in Korea.</title>
        <authorList>
            <person name="Le N.T.T."/>
        </authorList>
    </citation>
    <scope>NUCLEOTIDE SEQUENCE [LARGE SCALE GENOMIC DNA]</scope>
    <source>
        <strain evidence="16 17">R3-3</strain>
    </source>
</reference>
<dbReference type="SUPFAM" id="SSF56935">
    <property type="entry name" value="Porins"/>
    <property type="match status" value="1"/>
</dbReference>
<name>A0ABU5DJS5_9BURK</name>
<organism evidence="16 17">
    <name type="scientific">Roseateles agri</name>
    <dbReference type="NCBI Taxonomy" id="3098619"/>
    <lineage>
        <taxon>Bacteria</taxon>
        <taxon>Pseudomonadati</taxon>
        <taxon>Pseudomonadota</taxon>
        <taxon>Betaproteobacteria</taxon>
        <taxon>Burkholderiales</taxon>
        <taxon>Sphaerotilaceae</taxon>
        <taxon>Roseateles</taxon>
    </lineage>
</organism>
<dbReference type="InterPro" id="IPR000531">
    <property type="entry name" value="Beta-barrel_TonB"/>
</dbReference>
<keyword evidence="17" id="KW-1185">Reference proteome</keyword>
<feature type="signal peptide" evidence="13">
    <location>
        <begin position="1"/>
        <end position="30"/>
    </location>
</feature>
<evidence type="ECO:0000256" key="13">
    <source>
        <dbReference type="SAM" id="SignalP"/>
    </source>
</evidence>
<evidence type="ECO:0000259" key="15">
    <source>
        <dbReference type="Pfam" id="PF07715"/>
    </source>
</evidence>
<dbReference type="RefSeq" id="WP_320424286.1">
    <property type="nucleotide sequence ID" value="NZ_JAXCLA010000005.1"/>
</dbReference>
<dbReference type="PROSITE" id="PS52016">
    <property type="entry name" value="TONB_DEPENDENT_REC_3"/>
    <property type="match status" value="1"/>
</dbReference>
<dbReference type="EMBL" id="JAXCLA010000005">
    <property type="protein sequence ID" value="MDY0746379.1"/>
    <property type="molecule type" value="Genomic_DNA"/>
</dbReference>
<dbReference type="InterPro" id="IPR012910">
    <property type="entry name" value="Plug_dom"/>
</dbReference>
<evidence type="ECO:0000313" key="16">
    <source>
        <dbReference type="EMBL" id="MDY0746379.1"/>
    </source>
</evidence>
<keyword evidence="8 12" id="KW-0798">TonB box</keyword>
<evidence type="ECO:0000256" key="3">
    <source>
        <dbReference type="ARBA" id="ARBA00022452"/>
    </source>
</evidence>
<keyword evidence="2 11" id="KW-0813">Transport</keyword>
<evidence type="ECO:0000256" key="1">
    <source>
        <dbReference type="ARBA" id="ARBA00004571"/>
    </source>
</evidence>
<evidence type="ECO:0000256" key="8">
    <source>
        <dbReference type="ARBA" id="ARBA00023077"/>
    </source>
</evidence>
<keyword evidence="4" id="KW-0410">Iron transport</keyword>
<keyword evidence="9 11" id="KW-0472">Membrane</keyword>
<feature type="chain" id="PRO_5047063012" evidence="13">
    <location>
        <begin position="31"/>
        <end position="727"/>
    </location>
</feature>
<feature type="domain" description="TonB-dependent receptor plug" evidence="15">
    <location>
        <begin position="57"/>
        <end position="164"/>
    </location>
</feature>
<dbReference type="PANTHER" id="PTHR32552">
    <property type="entry name" value="FERRICHROME IRON RECEPTOR-RELATED"/>
    <property type="match status" value="1"/>
</dbReference>
<dbReference type="InterPro" id="IPR039426">
    <property type="entry name" value="TonB-dep_rcpt-like"/>
</dbReference>
<evidence type="ECO:0000259" key="14">
    <source>
        <dbReference type="Pfam" id="PF00593"/>
    </source>
</evidence>